<feature type="region of interest" description="Disordered" evidence="1">
    <location>
        <begin position="93"/>
        <end position="134"/>
    </location>
</feature>
<dbReference type="AlphaFoldDB" id="A0A6D2IGX2"/>
<sequence length="162" mass="19634">MEHSVEELTEEDVERGFTHCYVKETLLMVIQRRHHKRMLTSEKNRAEEDAYLRRKMEHKEDCLPKRRGGSRRLELTRDVKRVTFMTSWRQVLKSPKETAEATKEKRNRDSNPEHLQKQERLRRHGMSTNREKSLRDLKETWRRLVGKRNLEFQCLDAHARVV</sequence>
<feature type="compositionally biased region" description="Basic and acidic residues" evidence="1">
    <location>
        <begin position="94"/>
        <end position="119"/>
    </location>
</feature>
<dbReference type="Proteomes" id="UP000467841">
    <property type="component" value="Unassembled WGS sequence"/>
</dbReference>
<comment type="caution">
    <text evidence="2">The sequence shown here is derived from an EMBL/GenBank/DDBJ whole genome shotgun (WGS) entry which is preliminary data.</text>
</comment>
<organism evidence="2 3">
    <name type="scientific">Microthlaspi erraticum</name>
    <dbReference type="NCBI Taxonomy" id="1685480"/>
    <lineage>
        <taxon>Eukaryota</taxon>
        <taxon>Viridiplantae</taxon>
        <taxon>Streptophyta</taxon>
        <taxon>Embryophyta</taxon>
        <taxon>Tracheophyta</taxon>
        <taxon>Spermatophyta</taxon>
        <taxon>Magnoliopsida</taxon>
        <taxon>eudicotyledons</taxon>
        <taxon>Gunneridae</taxon>
        <taxon>Pentapetalae</taxon>
        <taxon>rosids</taxon>
        <taxon>malvids</taxon>
        <taxon>Brassicales</taxon>
        <taxon>Brassicaceae</taxon>
        <taxon>Coluteocarpeae</taxon>
        <taxon>Microthlaspi</taxon>
    </lineage>
</organism>
<reference evidence="2" key="1">
    <citation type="submission" date="2020-01" db="EMBL/GenBank/DDBJ databases">
        <authorList>
            <person name="Mishra B."/>
        </authorList>
    </citation>
    <scope>NUCLEOTIDE SEQUENCE [LARGE SCALE GENOMIC DNA]</scope>
</reference>
<evidence type="ECO:0000313" key="3">
    <source>
        <dbReference type="Proteomes" id="UP000467841"/>
    </source>
</evidence>
<accession>A0A6D2IGX2</accession>
<name>A0A6D2IGX2_9BRAS</name>
<protein>
    <submittedName>
        <fullName evidence="2">Uncharacterized protein</fullName>
    </submittedName>
</protein>
<keyword evidence="3" id="KW-1185">Reference proteome</keyword>
<gene>
    <name evidence="2" type="ORF">MERR_LOCUS14829</name>
</gene>
<evidence type="ECO:0000256" key="1">
    <source>
        <dbReference type="SAM" id="MobiDB-lite"/>
    </source>
</evidence>
<evidence type="ECO:0000313" key="2">
    <source>
        <dbReference type="EMBL" id="CAA7027594.1"/>
    </source>
</evidence>
<proteinExistence type="predicted"/>
<dbReference type="EMBL" id="CACVBM020001058">
    <property type="protein sequence ID" value="CAA7027594.1"/>
    <property type="molecule type" value="Genomic_DNA"/>
</dbReference>